<dbReference type="Proteomes" id="UP000027135">
    <property type="component" value="Unassembled WGS sequence"/>
</dbReference>
<evidence type="ECO:0000256" key="3">
    <source>
        <dbReference type="ARBA" id="ARBA00022475"/>
    </source>
</evidence>
<comment type="function">
    <text evidence="6">May act as a scaffolding protein within caveolar membranes. Interacts directly with G-protein alpha subunits and can functionally regulate their activity.</text>
</comment>
<evidence type="ECO:0000256" key="2">
    <source>
        <dbReference type="ARBA" id="ARBA00010988"/>
    </source>
</evidence>
<keyword evidence="7" id="KW-1133">Transmembrane helix</keyword>
<reference evidence="8 9" key="1">
    <citation type="journal article" date="2014" name="Nat. Commun.">
        <title>Molecular traces of alternative social organization in a termite genome.</title>
        <authorList>
            <person name="Terrapon N."/>
            <person name="Li C."/>
            <person name="Robertson H.M."/>
            <person name="Ji L."/>
            <person name="Meng X."/>
            <person name="Booth W."/>
            <person name="Chen Z."/>
            <person name="Childers C.P."/>
            <person name="Glastad K.M."/>
            <person name="Gokhale K."/>
            <person name="Gowin J."/>
            <person name="Gronenberg W."/>
            <person name="Hermansen R.A."/>
            <person name="Hu H."/>
            <person name="Hunt B.G."/>
            <person name="Huylmans A.K."/>
            <person name="Khalil S.M."/>
            <person name="Mitchell R.D."/>
            <person name="Munoz-Torres M.C."/>
            <person name="Mustard J.A."/>
            <person name="Pan H."/>
            <person name="Reese J.T."/>
            <person name="Scharf M.E."/>
            <person name="Sun F."/>
            <person name="Vogel H."/>
            <person name="Xiao J."/>
            <person name="Yang W."/>
            <person name="Yang Z."/>
            <person name="Yang Z."/>
            <person name="Zhou J."/>
            <person name="Zhu J."/>
            <person name="Brent C.S."/>
            <person name="Elsik C.G."/>
            <person name="Goodisman M.A."/>
            <person name="Liberles D.A."/>
            <person name="Roe R.M."/>
            <person name="Vargo E.L."/>
            <person name="Vilcinskas A."/>
            <person name="Wang J."/>
            <person name="Bornberg-Bauer E."/>
            <person name="Korb J."/>
            <person name="Zhang G."/>
            <person name="Liebig J."/>
        </authorList>
    </citation>
    <scope>NUCLEOTIDE SEQUENCE [LARGE SCALE GENOMIC DNA]</scope>
    <source>
        <tissue evidence="8">Whole organism</tissue>
    </source>
</reference>
<keyword evidence="3 6" id="KW-1003">Cell membrane</keyword>
<dbReference type="GO" id="GO:0070836">
    <property type="term" value="P:caveola assembly"/>
    <property type="evidence" value="ECO:0007669"/>
    <property type="project" value="InterPro"/>
</dbReference>
<name>A0A067RAC2_ZOONE</name>
<organism evidence="8 9">
    <name type="scientific">Zootermopsis nevadensis</name>
    <name type="common">Dampwood termite</name>
    <dbReference type="NCBI Taxonomy" id="136037"/>
    <lineage>
        <taxon>Eukaryota</taxon>
        <taxon>Metazoa</taxon>
        <taxon>Ecdysozoa</taxon>
        <taxon>Arthropoda</taxon>
        <taxon>Hexapoda</taxon>
        <taxon>Insecta</taxon>
        <taxon>Pterygota</taxon>
        <taxon>Neoptera</taxon>
        <taxon>Polyneoptera</taxon>
        <taxon>Dictyoptera</taxon>
        <taxon>Blattodea</taxon>
        <taxon>Blattoidea</taxon>
        <taxon>Termitoidae</taxon>
        <taxon>Termopsidae</taxon>
        <taxon>Zootermopsis</taxon>
    </lineage>
</organism>
<dbReference type="GO" id="GO:0060090">
    <property type="term" value="F:molecular adaptor activity"/>
    <property type="evidence" value="ECO:0007669"/>
    <property type="project" value="TreeGrafter"/>
</dbReference>
<evidence type="ECO:0000256" key="4">
    <source>
        <dbReference type="ARBA" id="ARBA00023034"/>
    </source>
</evidence>
<keyword evidence="9" id="KW-1185">Reference proteome</keyword>
<comment type="similarity">
    <text evidence="2 6">Belongs to the caveolin family.</text>
</comment>
<comment type="subcellular location">
    <subcellularLocation>
        <location evidence="1 6">Cell membrane</location>
        <topology evidence="1 6">Peripheral membrane protein</topology>
    </subcellularLocation>
    <subcellularLocation>
        <location evidence="6">Golgi apparatus membrane</location>
        <topology evidence="6">Peripheral membrane protein</topology>
    </subcellularLocation>
    <subcellularLocation>
        <location evidence="6">Membrane</location>
        <location evidence="6">Caveola</location>
        <topology evidence="6">Peripheral membrane protein</topology>
    </subcellularLocation>
</comment>
<dbReference type="InParanoid" id="A0A067RAC2"/>
<evidence type="ECO:0000256" key="1">
    <source>
        <dbReference type="ARBA" id="ARBA00004202"/>
    </source>
</evidence>
<dbReference type="GO" id="GO:0000139">
    <property type="term" value="C:Golgi membrane"/>
    <property type="evidence" value="ECO:0007669"/>
    <property type="project" value="UniProtKB-SubCell"/>
</dbReference>
<keyword evidence="7" id="KW-0812">Transmembrane</keyword>
<dbReference type="STRING" id="136037.A0A067RAC2"/>
<keyword evidence="4 6" id="KW-0333">Golgi apparatus</keyword>
<accession>A0A067RAC2</accession>
<dbReference type="AlphaFoldDB" id="A0A067RAC2"/>
<protein>
    <recommendedName>
        <fullName evidence="6">Caveolin</fullName>
    </recommendedName>
</protein>
<evidence type="ECO:0000313" key="9">
    <source>
        <dbReference type="Proteomes" id="UP000027135"/>
    </source>
</evidence>
<dbReference type="eggNOG" id="ENOG502S3E3">
    <property type="taxonomic scope" value="Eukaryota"/>
</dbReference>
<dbReference type="PANTHER" id="PTHR10844:SF19">
    <property type="entry name" value="CAVEOLIN-2"/>
    <property type="match status" value="1"/>
</dbReference>
<evidence type="ECO:0000256" key="5">
    <source>
        <dbReference type="ARBA" id="ARBA00023136"/>
    </source>
</evidence>
<dbReference type="PANTHER" id="PTHR10844">
    <property type="entry name" value="CAVEOLIN"/>
    <property type="match status" value="1"/>
</dbReference>
<sequence>MMHHVAGLCCASCGEVCRPMGGNTMDDEDRDPNNLNQHLQVQWDDVVGEPEGIRSLRCGWRLSSWCFRSSRNVCYIFLSILLAPLTALCLGCTFACLAFEHIWCVAPCLRVCKISCAATRSFLQACTHATVIPFTEALSFFWSRISIKTQKLPDTSVERKDDILLI</sequence>
<evidence type="ECO:0000256" key="7">
    <source>
        <dbReference type="SAM" id="Phobius"/>
    </source>
</evidence>
<keyword evidence="5 6" id="KW-0472">Membrane</keyword>
<dbReference type="Pfam" id="PF01146">
    <property type="entry name" value="Caveolin"/>
    <property type="match status" value="1"/>
</dbReference>
<evidence type="ECO:0000313" key="8">
    <source>
        <dbReference type="EMBL" id="KDR20566.1"/>
    </source>
</evidence>
<feature type="transmembrane region" description="Helical" evidence="7">
    <location>
        <begin position="73"/>
        <end position="103"/>
    </location>
</feature>
<gene>
    <name evidence="8" type="ORF">L798_04583</name>
</gene>
<dbReference type="GO" id="GO:0005901">
    <property type="term" value="C:caveola"/>
    <property type="evidence" value="ECO:0007669"/>
    <property type="project" value="UniProtKB-SubCell"/>
</dbReference>
<dbReference type="OMA" id="AFEQIWC"/>
<proteinExistence type="inferred from homology"/>
<dbReference type="EMBL" id="KK852597">
    <property type="protein sequence ID" value="KDR20566.1"/>
    <property type="molecule type" value="Genomic_DNA"/>
</dbReference>
<evidence type="ECO:0000256" key="6">
    <source>
        <dbReference type="RuleBase" id="RU000680"/>
    </source>
</evidence>
<dbReference type="InterPro" id="IPR001612">
    <property type="entry name" value="Caveolin"/>
</dbReference>